<evidence type="ECO:0000313" key="2">
    <source>
        <dbReference type="EMBL" id="MBX33226.1"/>
    </source>
</evidence>
<dbReference type="EMBL" id="GGEC01052742">
    <property type="protein sequence ID" value="MBX33226.1"/>
    <property type="molecule type" value="Transcribed_RNA"/>
</dbReference>
<feature type="signal peptide" evidence="1">
    <location>
        <begin position="1"/>
        <end position="18"/>
    </location>
</feature>
<keyword evidence="1" id="KW-0732">Signal</keyword>
<dbReference type="EMBL" id="GGEC01052733">
    <property type="protein sequence ID" value="MBX33217.1"/>
    <property type="molecule type" value="Transcribed_RNA"/>
</dbReference>
<name>A0A2P2MSN6_RHIMU</name>
<reference evidence="2" key="1">
    <citation type="submission" date="2018-02" db="EMBL/GenBank/DDBJ databases">
        <title>Rhizophora mucronata_Transcriptome.</title>
        <authorList>
            <person name="Meera S.P."/>
            <person name="Sreeshan A."/>
            <person name="Augustine A."/>
        </authorList>
    </citation>
    <scope>NUCLEOTIDE SEQUENCE</scope>
    <source>
        <tissue evidence="2">Leaf</tissue>
    </source>
</reference>
<protein>
    <submittedName>
        <fullName evidence="2">BEACH domain-containing protein B isoform X1</fullName>
    </submittedName>
</protein>
<accession>A0A2P2MSN6</accession>
<evidence type="ECO:0000256" key="1">
    <source>
        <dbReference type="SAM" id="SignalP"/>
    </source>
</evidence>
<organism evidence="2">
    <name type="scientific">Rhizophora mucronata</name>
    <name type="common">Asiatic mangrove</name>
    <dbReference type="NCBI Taxonomy" id="61149"/>
    <lineage>
        <taxon>Eukaryota</taxon>
        <taxon>Viridiplantae</taxon>
        <taxon>Streptophyta</taxon>
        <taxon>Embryophyta</taxon>
        <taxon>Tracheophyta</taxon>
        <taxon>Spermatophyta</taxon>
        <taxon>Magnoliopsida</taxon>
        <taxon>eudicotyledons</taxon>
        <taxon>Gunneridae</taxon>
        <taxon>Pentapetalae</taxon>
        <taxon>rosids</taxon>
        <taxon>fabids</taxon>
        <taxon>Malpighiales</taxon>
        <taxon>Rhizophoraceae</taxon>
        <taxon>Rhizophora</taxon>
    </lineage>
</organism>
<dbReference type="AlphaFoldDB" id="A0A2P2MSN6"/>
<sequence length="98" mass="11489">MYNTLLIIAAFNWLKALAIQRILRNGDLFPTRFSIIVTSFRAPLISYFVNSFQQKLLHLYRNMAHKTNFTFTNRRGVLSARDSGSRMTQLFIKMIIFP</sequence>
<proteinExistence type="predicted"/>
<feature type="chain" id="PRO_5015085130" evidence="1">
    <location>
        <begin position="19"/>
        <end position="98"/>
    </location>
</feature>